<dbReference type="EMBL" id="JAATIQ010000381">
    <property type="protein sequence ID" value="KAF4358541.1"/>
    <property type="molecule type" value="Genomic_DNA"/>
</dbReference>
<dbReference type="AlphaFoldDB" id="A0A7J6EJI8"/>
<evidence type="ECO:0000313" key="1">
    <source>
        <dbReference type="EMBL" id="KAF4358541.1"/>
    </source>
</evidence>
<proteinExistence type="predicted"/>
<protein>
    <submittedName>
        <fullName evidence="1">Uncharacterized protein</fullName>
    </submittedName>
</protein>
<reference evidence="1 2" key="1">
    <citation type="journal article" date="2020" name="bioRxiv">
        <title>Sequence and annotation of 42 cannabis genomes reveals extensive copy number variation in cannabinoid synthesis and pathogen resistance genes.</title>
        <authorList>
            <person name="Mckernan K.J."/>
            <person name="Helbert Y."/>
            <person name="Kane L.T."/>
            <person name="Ebling H."/>
            <person name="Zhang L."/>
            <person name="Liu B."/>
            <person name="Eaton Z."/>
            <person name="Mclaughlin S."/>
            <person name="Kingan S."/>
            <person name="Baybayan P."/>
            <person name="Concepcion G."/>
            <person name="Jordan M."/>
            <person name="Riva A."/>
            <person name="Barbazuk W."/>
            <person name="Harkins T."/>
        </authorList>
    </citation>
    <scope>NUCLEOTIDE SEQUENCE [LARGE SCALE GENOMIC DNA]</scope>
    <source>
        <strain evidence="2">cv. Jamaican Lion 4</strain>
        <tissue evidence="1">Leaf</tissue>
    </source>
</reference>
<organism evidence="1 2">
    <name type="scientific">Cannabis sativa</name>
    <name type="common">Hemp</name>
    <name type="synonym">Marijuana</name>
    <dbReference type="NCBI Taxonomy" id="3483"/>
    <lineage>
        <taxon>Eukaryota</taxon>
        <taxon>Viridiplantae</taxon>
        <taxon>Streptophyta</taxon>
        <taxon>Embryophyta</taxon>
        <taxon>Tracheophyta</taxon>
        <taxon>Spermatophyta</taxon>
        <taxon>Magnoliopsida</taxon>
        <taxon>eudicotyledons</taxon>
        <taxon>Gunneridae</taxon>
        <taxon>Pentapetalae</taxon>
        <taxon>rosids</taxon>
        <taxon>fabids</taxon>
        <taxon>Rosales</taxon>
        <taxon>Cannabaceae</taxon>
        <taxon>Cannabis</taxon>
    </lineage>
</organism>
<name>A0A7J6EJI8_CANSA</name>
<comment type="caution">
    <text evidence="1">The sequence shown here is derived from an EMBL/GenBank/DDBJ whole genome shotgun (WGS) entry which is preliminary data.</text>
</comment>
<accession>A0A7J6EJI8</accession>
<evidence type="ECO:0000313" key="2">
    <source>
        <dbReference type="Proteomes" id="UP000583929"/>
    </source>
</evidence>
<dbReference type="Proteomes" id="UP000583929">
    <property type="component" value="Unassembled WGS sequence"/>
</dbReference>
<gene>
    <name evidence="1" type="ORF">G4B88_015926</name>
</gene>
<keyword evidence="2" id="KW-1185">Reference proteome</keyword>
<sequence length="76" mass="8952">MLQILLYALIVYLLKYKFPGGTSSPHSNRLPRRLYHALDYYSKITYLVLANNYIQFVYIFYNLITKTFLLHSVEGG</sequence>